<comment type="caution">
    <text evidence="3">The sequence shown here is derived from an EMBL/GenBank/DDBJ whole genome shotgun (WGS) entry which is preliminary data.</text>
</comment>
<dbReference type="CDD" id="cd04791">
    <property type="entry name" value="LanC_SerThrkinase"/>
    <property type="match status" value="1"/>
</dbReference>
<dbReference type="Gene3D" id="1.50.10.20">
    <property type="match status" value="2"/>
</dbReference>
<dbReference type="RefSeq" id="WP_207247382.1">
    <property type="nucleotide sequence ID" value="NZ_JAFMOF010000002.1"/>
</dbReference>
<dbReference type="NCBIfam" id="NF038151">
    <property type="entry name" value="lanthi_synth_III"/>
    <property type="match status" value="1"/>
</dbReference>
<dbReference type="InterPro" id="IPR058053">
    <property type="entry name" value="RamC_C"/>
</dbReference>
<keyword evidence="4" id="KW-1185">Reference proteome</keyword>
<evidence type="ECO:0000313" key="3">
    <source>
        <dbReference type="EMBL" id="MBO0653919.1"/>
    </source>
</evidence>
<feature type="region of interest" description="Disordered" evidence="1">
    <location>
        <begin position="842"/>
        <end position="881"/>
    </location>
</feature>
<dbReference type="InterPro" id="IPR007822">
    <property type="entry name" value="LANC-like"/>
</dbReference>
<evidence type="ECO:0000313" key="4">
    <source>
        <dbReference type="Proteomes" id="UP000664781"/>
    </source>
</evidence>
<feature type="compositionally biased region" description="Gly residues" evidence="1">
    <location>
        <begin position="866"/>
        <end position="881"/>
    </location>
</feature>
<dbReference type="AlphaFoldDB" id="A0A939FMN4"/>
<gene>
    <name evidence="3" type="primary">lanKC</name>
    <name evidence="3" type="ORF">J1792_14370</name>
</gene>
<dbReference type="InterPro" id="IPR011009">
    <property type="entry name" value="Kinase-like_dom_sf"/>
</dbReference>
<dbReference type="Pfam" id="PF25816">
    <property type="entry name" value="RamC_N"/>
    <property type="match status" value="1"/>
</dbReference>
<dbReference type="Proteomes" id="UP000664781">
    <property type="component" value="Unassembled WGS sequence"/>
</dbReference>
<name>A0A939FMN4_9ACTN</name>
<dbReference type="SUPFAM" id="SSF158745">
    <property type="entry name" value="LanC-like"/>
    <property type="match status" value="1"/>
</dbReference>
<evidence type="ECO:0000259" key="2">
    <source>
        <dbReference type="Pfam" id="PF25816"/>
    </source>
</evidence>
<accession>A0A939FMN4</accession>
<sequence>MSEPTRQSSARKGRAVLTLKDYDRFCLADPDFYEVPERYPDDHDRLAAARRPAPPGWERDEWGWWVTLRPRGAAPPRQGWRIHVSVALPDLALAVEIVWGHCVAAGLPFDFVRSRATARELGDDRAERPAGGRLVTVYPADDSALERALGDLGVLLDGLAGAYVLGALRHRSGPLYVHYGTHGTDLLERPDGTREPASRRAVFTPPDWLSLPGVLREDLAALHAPPAGEFPYRVERALGLRAGGGTYLATDRRTGGRVVLREARPHAGIDRRGEDAVTRLGRLWALRRRLAGLECVPRLIEHRTWGEHHFLAEEFLEGTCLEEAASAAFPLTSGPRAAAEAGPYTAWALGVVEQVAAALEALADRGLCPGGLRPRDILLRPGGRVALTRTASLAAPSDEPAAGGFDFRVPDGRTGAAAARYLLDRLRLWLFLPLPYRGPEKLHTLTAAVERHYPVPPGFGARLLSGLWPAGHPAGEDRAGALFAARRPDWPAIRDSLVRGIHAVATPDRPDRLFPATPTDPSSLGGHSFGYGAAGVLYALHRVGAAVPDDCTDWLLRAAERDPRPLPGLYDGLHGVALTLEQLGRRQEALAVLDRCRPLEERVASAGLAGGSAGIALTLLRFAALTGDGALYDRALRAAGHAARAVEDGPPPATADAPPPYGLLHGATGVAVLHLRLYEETGDLTCLDVAGRALRHDTARLTALPDGTLTLFDGTAHLPYLHGGSAGLAYAVRDFLTHRPEPDLAPLPEALRRTCDPVHVHNCGLLRGRAGSIATLAALGEGPDSPAVLRQVRRLAWHARTHRGNLAFPGFRLLRLSSDLATGAAGILLALGRVFDGTGPVLPFLDPRPSPRPHREGGERRVGDPGAAGAGRGGDPGPLAV</sequence>
<dbReference type="InterPro" id="IPR053524">
    <property type="entry name" value="Aerial_hyphae_peptide-synth"/>
</dbReference>
<dbReference type="SUPFAM" id="SSF56112">
    <property type="entry name" value="Protein kinase-like (PK-like)"/>
    <property type="match status" value="1"/>
</dbReference>
<dbReference type="InterPro" id="IPR057929">
    <property type="entry name" value="RamC_N"/>
</dbReference>
<reference evidence="3" key="1">
    <citation type="submission" date="2021-03" db="EMBL/GenBank/DDBJ databases">
        <title>Streptomyces strains.</title>
        <authorList>
            <person name="Lund M.B."/>
            <person name="Toerring T."/>
        </authorList>
    </citation>
    <scope>NUCLEOTIDE SEQUENCE</scope>
    <source>
        <strain evidence="3">JCM 4242</strain>
    </source>
</reference>
<evidence type="ECO:0000256" key="1">
    <source>
        <dbReference type="SAM" id="MobiDB-lite"/>
    </source>
</evidence>
<feature type="compositionally biased region" description="Basic and acidic residues" evidence="1">
    <location>
        <begin position="853"/>
        <end position="863"/>
    </location>
</feature>
<dbReference type="GO" id="GO:0031179">
    <property type="term" value="P:peptide modification"/>
    <property type="evidence" value="ECO:0007669"/>
    <property type="project" value="InterPro"/>
</dbReference>
<feature type="domain" description="RamC N-terminal" evidence="2">
    <location>
        <begin position="47"/>
        <end position="223"/>
    </location>
</feature>
<protein>
    <submittedName>
        <fullName evidence="3">Class III lanthionine synthetase LanKC</fullName>
    </submittedName>
</protein>
<dbReference type="EMBL" id="JAFMOF010000002">
    <property type="protein sequence ID" value="MBO0653919.1"/>
    <property type="molecule type" value="Genomic_DNA"/>
</dbReference>
<dbReference type="SMART" id="SM01260">
    <property type="entry name" value="LANC_like"/>
    <property type="match status" value="1"/>
</dbReference>
<organism evidence="3 4">
    <name type="scientific">Streptomyces triculaminicus</name>
    <dbReference type="NCBI Taxonomy" id="2816232"/>
    <lineage>
        <taxon>Bacteria</taxon>
        <taxon>Bacillati</taxon>
        <taxon>Actinomycetota</taxon>
        <taxon>Actinomycetes</taxon>
        <taxon>Kitasatosporales</taxon>
        <taxon>Streptomycetaceae</taxon>
        <taxon>Streptomyces</taxon>
    </lineage>
</organism>
<proteinExistence type="predicted"/>
<dbReference type="Gene3D" id="1.10.510.10">
    <property type="entry name" value="Transferase(Phosphotransferase) domain 1"/>
    <property type="match status" value="1"/>
</dbReference>